<feature type="region of interest" description="Disordered" evidence="1">
    <location>
        <begin position="1"/>
        <end position="32"/>
    </location>
</feature>
<reference evidence="2 3" key="1">
    <citation type="journal article" date="2013" name="BMC Genomics">
        <title>Comparative genomics reveals distinct host-interacting traits of three major human-associated propionibacteria.</title>
        <authorList>
            <person name="Mak T.N."/>
            <person name="Schmid M."/>
            <person name="Brzuszkiewicz E."/>
            <person name="Zeng G."/>
            <person name="Meyer R."/>
            <person name="Sfanos K.S."/>
            <person name="Brinkmann V."/>
            <person name="Meyer T.F."/>
            <person name="Bruggemann H."/>
        </authorList>
    </citation>
    <scope>NUCLEOTIDE SEQUENCE [LARGE SCALE GENOMIC DNA]</scope>
    <source>
        <strain evidence="2 3">DSM 20700</strain>
    </source>
</reference>
<sequence length="32" mass="3417">MSTNLTIDGDTSTTHHPCPRCHGTGVEPRSHA</sequence>
<organism evidence="2 3">
    <name type="scientific">Cutibacterium granulosum DSM 20700</name>
    <dbReference type="NCBI Taxonomy" id="1160719"/>
    <lineage>
        <taxon>Bacteria</taxon>
        <taxon>Bacillati</taxon>
        <taxon>Actinomycetota</taxon>
        <taxon>Actinomycetes</taxon>
        <taxon>Propionibacteriales</taxon>
        <taxon>Propionibacteriaceae</taxon>
        <taxon>Cutibacterium</taxon>
    </lineage>
</organism>
<protein>
    <submittedName>
        <fullName evidence="2">Uncharacterized protein</fullName>
    </submittedName>
</protein>
<dbReference type="AlphaFoldDB" id="U1GF05"/>
<dbReference type="EMBL" id="AOSS01000311">
    <property type="protein sequence ID" value="ERF55534.1"/>
    <property type="molecule type" value="Genomic_DNA"/>
</dbReference>
<evidence type="ECO:0000313" key="2">
    <source>
        <dbReference type="EMBL" id="ERF55534.1"/>
    </source>
</evidence>
<comment type="caution">
    <text evidence="2">The sequence shown here is derived from an EMBL/GenBank/DDBJ whole genome shotgun (WGS) entry which is preliminary data.</text>
</comment>
<evidence type="ECO:0000256" key="1">
    <source>
        <dbReference type="SAM" id="MobiDB-lite"/>
    </source>
</evidence>
<keyword evidence="3" id="KW-1185">Reference proteome</keyword>
<gene>
    <name evidence="2" type="ORF">H641_08180</name>
</gene>
<accession>U1GF05</accession>
<proteinExistence type="predicted"/>
<name>U1GF05_9ACTN</name>
<dbReference type="Proteomes" id="UP000016307">
    <property type="component" value="Unassembled WGS sequence"/>
</dbReference>
<evidence type="ECO:0000313" key="3">
    <source>
        <dbReference type="Proteomes" id="UP000016307"/>
    </source>
</evidence>
<feature type="compositionally biased region" description="Polar residues" evidence="1">
    <location>
        <begin position="1"/>
        <end position="15"/>
    </location>
</feature>